<dbReference type="Gene3D" id="3.40.50.150">
    <property type="entry name" value="Vaccinia Virus protein VP39"/>
    <property type="match status" value="1"/>
</dbReference>
<proteinExistence type="inferred from homology"/>
<dbReference type="Pfam" id="PF12047">
    <property type="entry name" value="DNMT1-RFD"/>
    <property type="match status" value="1"/>
</dbReference>
<dbReference type="Gene3D" id="2.30.30.490">
    <property type="match status" value="1"/>
</dbReference>
<dbReference type="PROSITE" id="PS51679">
    <property type="entry name" value="SAM_MT_C5"/>
    <property type="match status" value="1"/>
</dbReference>
<dbReference type="EC" id="2.1.1.37" evidence="2"/>
<evidence type="ECO:0000256" key="5">
    <source>
        <dbReference type="ARBA" id="ARBA00022691"/>
    </source>
</evidence>
<keyword evidence="5 7" id="KW-0949">S-adenosyl-L-methionine</keyword>
<dbReference type="GO" id="GO:0003677">
    <property type="term" value="F:DNA binding"/>
    <property type="evidence" value="ECO:0007669"/>
    <property type="project" value="TreeGrafter"/>
</dbReference>
<dbReference type="InterPro" id="IPR050390">
    <property type="entry name" value="C5-Methyltransferase"/>
</dbReference>
<dbReference type="Gene3D" id="3.90.120.10">
    <property type="entry name" value="DNA Methylase, subunit A, domain 2"/>
    <property type="match status" value="1"/>
</dbReference>
<dbReference type="InterPro" id="IPR001525">
    <property type="entry name" value="C5_MeTfrase"/>
</dbReference>
<dbReference type="InterPro" id="IPR022702">
    <property type="entry name" value="Cytosine_MeTrfase1_RFD"/>
</dbReference>
<dbReference type="SUPFAM" id="SSF53335">
    <property type="entry name" value="S-adenosyl-L-methionine-dependent methyltransferases"/>
    <property type="match status" value="1"/>
</dbReference>
<dbReference type="InterPro" id="IPR029063">
    <property type="entry name" value="SAM-dependent_MTases_sf"/>
</dbReference>
<dbReference type="GO" id="GO:0044027">
    <property type="term" value="P:negative regulation of gene expression via chromosomal CpG island methylation"/>
    <property type="evidence" value="ECO:0007669"/>
    <property type="project" value="TreeGrafter"/>
</dbReference>
<gene>
    <name evidence="10" type="ORF">RhiXN_03109</name>
</gene>
<evidence type="ECO:0000259" key="9">
    <source>
        <dbReference type="Pfam" id="PF12047"/>
    </source>
</evidence>
<sequence length="1240" mass="140334">MDPNNWENSIDWDEYLPEAQIIQSMDDIDLQVEHTDDNRRIFRLENFIVYDTKTKQLATFDISNVEQMSIIGKAIPIFPDINDDDGGRSEYGEGASDDSDTARRRARPDEEPPYEIDLQLSTIQKADYTYLDVSAACCDGIYVLTNYAWYLLQRPSKIYASLYDQPFREFRLVLTILRRAYEDPEERLSEFLPKFRRHATRIDRKYTKATNWGYRELHQMDLQQCSTSIAHNIQDFIQNLSNELESTDDAVQRDLIRVVHDRLTHSRIVDKVLAGNLATIRRRDGDLEPFMDPSPPLSSPPRSAIAATATGKEVIEIEDSSDEEMDDLGARTARKAKVGRQTCTTPIVERAARKVFSHPLNLIGEQLPEVTWRESRARGMEVTGNTKLTRGQCVLVPAGIDKQEPHEDWAFNQNKTKSINDVANKFAQIIDATSDNLHVRWFDHSSKTSLLAALERPLELFLSQRCDDIRRVHVKCIIDVRWLGPDQGVPDYEEGYYVRFIRTLDSSFTWAKPDDIQLDPSTQCGTCDLAKDRQTRFDSSSGTLTLQGLDIHRGDFIVTQPIPTSPWFPNSSIPLDNRRAYPGQIFQVIRAIRSDGHGRDCIVGLVLQPFERVSELRRHGFLDEDHDACPGRPANDERRLCLMDSWTSILEWETLKEYPMRKCYLRHPDSFASHQDMNSWISQSPLHFLVDLRAMATEEGATPDHRFPQDPLLHSTQHLQLQEFQSLAKPCRKCPEELGNSRVTRMRMLDMFSGAGGLSQGLVLSGVCEPKYAIDHDAAALETYKQNFPGVSAIHQDVNVALSDTLVAAVAGHDRAPTPSDSDSEDSTLPGRYDVDFICAGPPCQSFSGANRFRKDTDPRTTMIIAVMAAVDHYRPKYFLVASLFRLIFKDYQFIPSKRKMCRTLLRTGYSAPRQEGILRFITRAALDLGYAIRVGILQASEHGAPQHRRRAFIMGARHGHTLPNFPLPSYCVPKPETGLRLPSSRYGDPTHQKDGNVPIVGNGIHRRVTMWDAISDLAPFEWVNPYFAIPETEASRAEDRRRRTRGETRIPVYVAVKDDRQAVGIGAGGPVPYRGDSPFTSYQQEARGSETTVSEHYTSSFKSPLFVERVVNIPLSAKADHRALPEVLKRGDFLSNVFGSGGASGYYQGAFGRYDKKAPFATILTSLRPAKKNGFCIHPDQKRMLTMRELARAQGFPDHFRFHGTVEQVNRQIGNAVVIQVSRAIGLEIKKAILKDGAI</sequence>
<dbReference type="InterPro" id="IPR043151">
    <property type="entry name" value="BAH_sf"/>
</dbReference>
<dbReference type="PROSITE" id="PS00094">
    <property type="entry name" value="C5_MTASE_1"/>
    <property type="match status" value="1"/>
</dbReference>
<dbReference type="Pfam" id="PF00145">
    <property type="entry name" value="DNA_methylase"/>
    <property type="match status" value="1"/>
</dbReference>
<evidence type="ECO:0000313" key="11">
    <source>
        <dbReference type="Proteomes" id="UP000650533"/>
    </source>
</evidence>
<dbReference type="GO" id="GO:0003886">
    <property type="term" value="F:DNA (cytosine-5-)-methyltransferase activity"/>
    <property type="evidence" value="ECO:0007669"/>
    <property type="project" value="UniProtKB-EC"/>
</dbReference>
<feature type="domain" description="RFTS" evidence="9">
    <location>
        <begin position="37"/>
        <end position="194"/>
    </location>
</feature>
<reference evidence="10" key="1">
    <citation type="submission" date="2020-05" db="EMBL/GenBank/DDBJ databases">
        <title>Evolutionary and genomic comparisons of hybrid uninucleate and nonhybrid Rhizoctonia fungi.</title>
        <authorList>
            <person name="Li C."/>
            <person name="Chen X."/>
        </authorList>
    </citation>
    <scope>NUCLEOTIDE SEQUENCE</scope>
    <source>
        <strain evidence="10">AG-1 IA</strain>
    </source>
</reference>
<dbReference type="EMBL" id="CP059660">
    <property type="protein sequence ID" value="QRW18185.1"/>
    <property type="molecule type" value="Genomic_DNA"/>
</dbReference>
<dbReference type="AlphaFoldDB" id="A0A8H8NRW1"/>
<dbReference type="GO" id="GO:0005634">
    <property type="term" value="C:nucleus"/>
    <property type="evidence" value="ECO:0007669"/>
    <property type="project" value="UniProtKB-SubCell"/>
</dbReference>
<organism evidence="10 11">
    <name type="scientific">Rhizoctonia solani</name>
    <dbReference type="NCBI Taxonomy" id="456999"/>
    <lineage>
        <taxon>Eukaryota</taxon>
        <taxon>Fungi</taxon>
        <taxon>Dikarya</taxon>
        <taxon>Basidiomycota</taxon>
        <taxon>Agaricomycotina</taxon>
        <taxon>Agaricomycetes</taxon>
        <taxon>Cantharellales</taxon>
        <taxon>Ceratobasidiaceae</taxon>
        <taxon>Rhizoctonia</taxon>
    </lineage>
</organism>
<dbReference type="PROSITE" id="PS00095">
    <property type="entry name" value="C5_MTASE_2"/>
    <property type="match status" value="1"/>
</dbReference>
<name>A0A8H8NRW1_9AGAM</name>
<protein>
    <recommendedName>
        <fullName evidence="2">DNA (cytosine-5-)-methyltransferase</fullName>
        <ecNumber evidence="2">2.1.1.37</ecNumber>
    </recommendedName>
</protein>
<dbReference type="InterPro" id="IPR018117">
    <property type="entry name" value="C5_DNA_meth_AS"/>
</dbReference>
<comment type="similarity">
    <text evidence="7">Belongs to the class I-like SAM-binding methyltransferase superfamily. C5-methyltransferase family.</text>
</comment>
<dbReference type="InterPro" id="IPR031303">
    <property type="entry name" value="C5_meth_CS"/>
</dbReference>
<evidence type="ECO:0000256" key="4">
    <source>
        <dbReference type="ARBA" id="ARBA00022679"/>
    </source>
</evidence>
<evidence type="ECO:0000256" key="3">
    <source>
        <dbReference type="ARBA" id="ARBA00022603"/>
    </source>
</evidence>
<keyword evidence="3 7" id="KW-0489">Methyltransferase</keyword>
<feature type="compositionally biased region" description="Basic and acidic residues" evidence="8">
    <location>
        <begin position="100"/>
        <end position="110"/>
    </location>
</feature>
<comment type="subcellular location">
    <subcellularLocation>
        <location evidence="1">Nucleus</location>
    </subcellularLocation>
</comment>
<dbReference type="RefSeq" id="XP_043178422.1">
    <property type="nucleotide sequence ID" value="XM_043322926.1"/>
</dbReference>
<evidence type="ECO:0000256" key="6">
    <source>
        <dbReference type="ARBA" id="ARBA00023242"/>
    </source>
</evidence>
<evidence type="ECO:0000256" key="1">
    <source>
        <dbReference type="ARBA" id="ARBA00004123"/>
    </source>
</evidence>
<accession>A0A8H8NRW1</accession>
<evidence type="ECO:0000256" key="7">
    <source>
        <dbReference type="PROSITE-ProRule" id="PRU01016"/>
    </source>
</evidence>
<dbReference type="KEGG" id="rsx:RhiXN_03109"/>
<dbReference type="PANTHER" id="PTHR10629">
    <property type="entry name" value="CYTOSINE-SPECIFIC METHYLTRANSFERASE"/>
    <property type="match status" value="1"/>
</dbReference>
<keyword evidence="4 7" id="KW-0808">Transferase</keyword>
<feature type="active site" evidence="7">
    <location>
        <position position="844"/>
    </location>
</feature>
<feature type="region of interest" description="Disordered" evidence="8">
    <location>
        <begin position="86"/>
        <end position="111"/>
    </location>
</feature>
<dbReference type="PANTHER" id="PTHR10629:SF52">
    <property type="entry name" value="DNA (CYTOSINE-5)-METHYLTRANSFERASE 1"/>
    <property type="match status" value="1"/>
</dbReference>
<dbReference type="GO" id="GO:0032259">
    <property type="term" value="P:methylation"/>
    <property type="evidence" value="ECO:0007669"/>
    <property type="project" value="UniProtKB-KW"/>
</dbReference>
<evidence type="ECO:0000256" key="2">
    <source>
        <dbReference type="ARBA" id="ARBA00011975"/>
    </source>
</evidence>
<dbReference type="GeneID" id="67025389"/>
<evidence type="ECO:0000313" key="10">
    <source>
        <dbReference type="EMBL" id="QRW18185.1"/>
    </source>
</evidence>
<dbReference type="Proteomes" id="UP000650533">
    <property type="component" value="Chromosome 3"/>
</dbReference>
<dbReference type="PRINTS" id="PR00105">
    <property type="entry name" value="C5METTRFRASE"/>
</dbReference>
<evidence type="ECO:0000256" key="8">
    <source>
        <dbReference type="SAM" id="MobiDB-lite"/>
    </source>
</evidence>
<keyword evidence="6" id="KW-0539">Nucleus</keyword>